<dbReference type="OrthoDB" id="5419821at2759"/>
<feature type="compositionally biased region" description="Low complexity" evidence="1">
    <location>
        <begin position="413"/>
        <end position="475"/>
    </location>
</feature>
<feature type="compositionally biased region" description="Low complexity" evidence="1">
    <location>
        <begin position="522"/>
        <end position="533"/>
    </location>
</feature>
<feature type="compositionally biased region" description="Polar residues" evidence="1">
    <location>
        <begin position="583"/>
        <end position="601"/>
    </location>
</feature>
<reference evidence="4" key="2">
    <citation type="submission" date="2015-01" db="EMBL/GenBank/DDBJ databases">
        <title>Evolutionary Origins and Diversification of the Mycorrhizal Mutualists.</title>
        <authorList>
            <consortium name="DOE Joint Genome Institute"/>
            <consortium name="Mycorrhizal Genomics Consortium"/>
            <person name="Kohler A."/>
            <person name="Kuo A."/>
            <person name="Nagy L.G."/>
            <person name="Floudas D."/>
            <person name="Copeland A."/>
            <person name="Barry K.W."/>
            <person name="Cichocki N."/>
            <person name="Veneault-Fourrey C."/>
            <person name="LaButti K."/>
            <person name="Lindquist E.A."/>
            <person name="Lipzen A."/>
            <person name="Lundell T."/>
            <person name="Morin E."/>
            <person name="Murat C."/>
            <person name="Riley R."/>
            <person name="Ohm R."/>
            <person name="Sun H."/>
            <person name="Tunlid A."/>
            <person name="Henrissat B."/>
            <person name="Grigoriev I.V."/>
            <person name="Hibbett D.S."/>
            <person name="Martin F."/>
        </authorList>
    </citation>
    <scope>NUCLEOTIDE SEQUENCE [LARGE SCALE GENOMIC DNA]</scope>
    <source>
        <strain evidence="4">Foug A</strain>
    </source>
</reference>
<proteinExistence type="predicted"/>
<organism evidence="3 4">
    <name type="scientific">Scleroderma citrinum Foug A</name>
    <dbReference type="NCBI Taxonomy" id="1036808"/>
    <lineage>
        <taxon>Eukaryota</taxon>
        <taxon>Fungi</taxon>
        <taxon>Dikarya</taxon>
        <taxon>Basidiomycota</taxon>
        <taxon>Agaricomycotina</taxon>
        <taxon>Agaricomycetes</taxon>
        <taxon>Agaricomycetidae</taxon>
        <taxon>Boletales</taxon>
        <taxon>Sclerodermatineae</taxon>
        <taxon>Sclerodermataceae</taxon>
        <taxon>Scleroderma</taxon>
    </lineage>
</organism>
<dbReference type="PANTHER" id="PTHR39639">
    <property type="entry name" value="CHROMOSOME 16, WHOLE GENOME SHOTGUN SEQUENCE"/>
    <property type="match status" value="1"/>
</dbReference>
<name>A0A0C3DB26_9AGAM</name>
<gene>
    <name evidence="3" type="ORF">SCLCIDRAFT_1222958</name>
</gene>
<dbReference type="Pfam" id="PF03235">
    <property type="entry name" value="GmrSD_N"/>
    <property type="match status" value="1"/>
</dbReference>
<feature type="compositionally biased region" description="Low complexity" evidence="1">
    <location>
        <begin position="728"/>
        <end position="755"/>
    </location>
</feature>
<dbReference type="HOGENOM" id="CLU_013023_1_0_1"/>
<dbReference type="PRINTS" id="PR01217">
    <property type="entry name" value="PRICHEXTENSN"/>
</dbReference>
<feature type="region of interest" description="Disordered" evidence="1">
    <location>
        <begin position="578"/>
        <end position="847"/>
    </location>
</feature>
<feature type="compositionally biased region" description="Pro residues" evidence="1">
    <location>
        <begin position="479"/>
        <end position="498"/>
    </location>
</feature>
<dbReference type="PANTHER" id="PTHR39639:SF1">
    <property type="entry name" value="DUF262 DOMAIN-CONTAINING PROTEIN"/>
    <property type="match status" value="1"/>
</dbReference>
<dbReference type="EMBL" id="KN822184">
    <property type="protein sequence ID" value="KIM53316.1"/>
    <property type="molecule type" value="Genomic_DNA"/>
</dbReference>
<protein>
    <recommendedName>
        <fullName evidence="2">GmrSD restriction endonucleases N-terminal domain-containing protein</fullName>
    </recommendedName>
</protein>
<feature type="compositionally biased region" description="Low complexity" evidence="1">
    <location>
        <begin position="1"/>
        <end position="13"/>
    </location>
</feature>
<feature type="region of interest" description="Disordered" evidence="1">
    <location>
        <begin position="1"/>
        <end position="36"/>
    </location>
</feature>
<feature type="compositionally biased region" description="Basic and acidic residues" evidence="1">
    <location>
        <begin position="773"/>
        <end position="794"/>
    </location>
</feature>
<dbReference type="InParanoid" id="A0A0C3DB26"/>
<feature type="compositionally biased region" description="Low complexity" evidence="1">
    <location>
        <begin position="605"/>
        <end position="619"/>
    </location>
</feature>
<feature type="domain" description="GmrSD restriction endonucleases N-terminal" evidence="2">
    <location>
        <begin position="57"/>
        <end position="203"/>
    </location>
</feature>
<reference evidence="3 4" key="1">
    <citation type="submission" date="2014-04" db="EMBL/GenBank/DDBJ databases">
        <authorList>
            <consortium name="DOE Joint Genome Institute"/>
            <person name="Kuo A."/>
            <person name="Kohler A."/>
            <person name="Nagy L.G."/>
            <person name="Floudas D."/>
            <person name="Copeland A."/>
            <person name="Barry K.W."/>
            <person name="Cichocki N."/>
            <person name="Veneault-Fourrey C."/>
            <person name="LaButti K."/>
            <person name="Lindquist E.A."/>
            <person name="Lipzen A."/>
            <person name="Lundell T."/>
            <person name="Morin E."/>
            <person name="Murat C."/>
            <person name="Sun H."/>
            <person name="Tunlid A."/>
            <person name="Henrissat B."/>
            <person name="Grigoriev I.V."/>
            <person name="Hibbett D.S."/>
            <person name="Martin F."/>
            <person name="Nordberg H.P."/>
            <person name="Cantor M.N."/>
            <person name="Hua S.X."/>
        </authorList>
    </citation>
    <scope>NUCLEOTIDE SEQUENCE [LARGE SCALE GENOMIC DNA]</scope>
    <source>
        <strain evidence="3 4">Foug A</strain>
    </source>
</reference>
<accession>A0A0C3DB26</accession>
<evidence type="ECO:0000313" key="3">
    <source>
        <dbReference type="EMBL" id="KIM53316.1"/>
    </source>
</evidence>
<dbReference type="InterPro" id="IPR004919">
    <property type="entry name" value="GmrSD_N"/>
</dbReference>
<dbReference type="STRING" id="1036808.A0A0C3DB26"/>
<keyword evidence="4" id="KW-1185">Reference proteome</keyword>
<dbReference type="Proteomes" id="UP000053989">
    <property type="component" value="Unassembled WGS sequence"/>
</dbReference>
<feature type="compositionally biased region" description="Low complexity" evidence="1">
    <location>
        <begin position="542"/>
        <end position="562"/>
    </location>
</feature>
<feature type="region of interest" description="Disordered" evidence="1">
    <location>
        <begin position="372"/>
        <end position="562"/>
    </location>
</feature>
<feature type="compositionally biased region" description="Low complexity" evidence="1">
    <location>
        <begin position="691"/>
        <end position="705"/>
    </location>
</feature>
<feature type="compositionally biased region" description="Basic residues" evidence="1">
    <location>
        <begin position="835"/>
        <end position="847"/>
    </location>
</feature>
<dbReference type="AlphaFoldDB" id="A0A0C3DB26"/>
<feature type="compositionally biased region" description="Basic and acidic residues" evidence="1">
    <location>
        <begin position="804"/>
        <end position="832"/>
    </location>
</feature>
<evidence type="ECO:0000256" key="1">
    <source>
        <dbReference type="SAM" id="MobiDB-lite"/>
    </source>
</evidence>
<evidence type="ECO:0000259" key="2">
    <source>
        <dbReference type="Pfam" id="PF03235"/>
    </source>
</evidence>
<feature type="compositionally biased region" description="Pro residues" evidence="1">
    <location>
        <begin position="637"/>
        <end position="690"/>
    </location>
</feature>
<evidence type="ECO:0000313" key="4">
    <source>
        <dbReference type="Proteomes" id="UP000053989"/>
    </source>
</evidence>
<sequence length="847" mass="92266">MSLSDFSDLTELSSSEDEHYQPATKSKKSKKEPKQYTVTNVLRPPRTTQYTAKSLYDQIIDNSIDLDPEYQREVVWNVDKQTGLIDSILRNYYIPPIIFAVSTQDDGSELRTCIDGKQRLTSIQRFIDGQIPHKDSYTNEKVWYKASASHPKGKVLPAPLRAIFANKQIVCVEYSDLNDDQEREIFQRVQLGVALTPAERLQAIVGPWPTVIRDIQSQILGEEGFEGYLDWGHARGRDFQCLATIGYLIENYPKQSIPNPKGLEKWLHGTVPVKKSLIVDLQDTFRIFLILARDKRYSGSFDHPTRVSPIEFVMTGVLIYLKRSSLSLTQLSSAIEQMRKDVRATEKDIRSNTRVTKLMFEFMNKRLKVSGLKKDGKGDIPATIAARELKPSAKRKRPPESDDESESEPPPRKVSAAKSSNSTAAKTASKSTKQAPAKKTSPPTVTAAAATKTQSAVSRKSTAATTSAESSKQSTPKPSARPTPKLPAKQPIPRPPAPVVDSTTKQTPEYQPPAPQPPRALSKASHSSSISIARTIKAEPMVPSFPAPSQSPSVQSPVTQSSFMDRLAPIRAAKAALVGSDGGTQSNQVAQPSTPVSSSFGQPHLLTNGSSGALLSSSGNPVHPLPPKPSTSGLQPSHPPPQYPPPPQHPPPQYPPPPQHLSLQCPPPSVPRLAQPPLPPQAPGYPPIPTQTPVQQQSSGSFQGSHALPPRPPPTGPSFLAQQHALARADSPASSQSSYSHALPARPIAPSAPAVPHRPPPPRASSIGGSYPESDRRSYSTAPERRQSLDERRPTGGYDGSGRGWERGRDSGLDWGADKRRSSWGRERDLPPHQRGGHPGRGRGRLG</sequence>